<name>A0A6M5Z1L6_9BACT</name>
<protein>
    <submittedName>
        <fullName evidence="1">Uncharacterized protein</fullName>
    </submittedName>
</protein>
<sequence length="96" mass="10924">MVENRWPTFGEVLEYLRALGFAVGTGKPGYIVAKHPEDESWFVFRERDLNSPARATERVNMKVQLPGRGFVTDEEYALFWNPSMQPACPPPPAMPQ</sequence>
<accession>A0A6M5Z1L6</accession>
<dbReference type="AlphaFoldDB" id="A0A6M5Z1L6"/>
<reference evidence="2" key="1">
    <citation type="submission" date="2020-05" db="EMBL/GenBank/DDBJ databases">
        <title>Frigoriglobus tundricola gen. nov., sp. nov., a psychrotolerant cellulolytic planctomycete of the family Gemmataceae with two divergent copies of 16S rRNA gene.</title>
        <authorList>
            <person name="Kulichevskaya I.S."/>
            <person name="Ivanova A.A."/>
            <person name="Naumoff D.G."/>
            <person name="Beletsky A.V."/>
            <person name="Rijpstra W.I.C."/>
            <person name="Sinninghe Damste J.S."/>
            <person name="Mardanov A.V."/>
            <person name="Ravin N.V."/>
            <person name="Dedysh S.N."/>
        </authorList>
    </citation>
    <scope>NUCLEOTIDE SEQUENCE [LARGE SCALE GENOMIC DNA]</scope>
    <source>
        <strain evidence="2">PL17</strain>
    </source>
</reference>
<dbReference type="EMBL" id="CP053452">
    <property type="protein sequence ID" value="QJW99311.1"/>
    <property type="molecule type" value="Genomic_DNA"/>
</dbReference>
<dbReference type="KEGG" id="ftj:FTUN_6914"/>
<keyword evidence="2" id="KW-1185">Reference proteome</keyword>
<proteinExistence type="predicted"/>
<evidence type="ECO:0000313" key="1">
    <source>
        <dbReference type="EMBL" id="QJW99311.1"/>
    </source>
</evidence>
<gene>
    <name evidence="1" type="ORF">FTUN_6914</name>
</gene>
<evidence type="ECO:0000313" key="2">
    <source>
        <dbReference type="Proteomes" id="UP000503447"/>
    </source>
</evidence>
<organism evidence="1 2">
    <name type="scientific">Frigoriglobus tundricola</name>
    <dbReference type="NCBI Taxonomy" id="2774151"/>
    <lineage>
        <taxon>Bacteria</taxon>
        <taxon>Pseudomonadati</taxon>
        <taxon>Planctomycetota</taxon>
        <taxon>Planctomycetia</taxon>
        <taxon>Gemmatales</taxon>
        <taxon>Gemmataceae</taxon>
        <taxon>Frigoriglobus</taxon>
    </lineage>
</organism>
<dbReference type="Proteomes" id="UP000503447">
    <property type="component" value="Chromosome"/>
</dbReference>